<dbReference type="GO" id="GO:0016671">
    <property type="term" value="F:oxidoreductase activity, acting on a sulfur group of donors, disulfide as acceptor"/>
    <property type="evidence" value="ECO:0007669"/>
    <property type="project" value="InterPro"/>
</dbReference>
<dbReference type="Proteomes" id="UP001234581">
    <property type="component" value="Unassembled WGS sequence"/>
</dbReference>
<name>A0AAD7V3I6_9FUNG</name>
<feature type="signal peptide" evidence="6">
    <location>
        <begin position="1"/>
        <end position="21"/>
    </location>
</feature>
<dbReference type="RefSeq" id="XP_058343082.1">
    <property type="nucleotide sequence ID" value="XM_058486208.1"/>
</dbReference>
<protein>
    <recommendedName>
        <fullName evidence="9">Gamma interferon inducible lysosomal thiol reductase GILT</fullName>
    </recommendedName>
</protein>
<reference evidence="7 8" key="1">
    <citation type="submission" date="2023-03" db="EMBL/GenBank/DDBJ databases">
        <title>Genome sequence of Lichtheimia ornata CBS 291.66.</title>
        <authorList>
            <person name="Mohabir J.T."/>
            <person name="Shea T.P."/>
            <person name="Kurbessoian T."/>
            <person name="Berby B."/>
            <person name="Fontaine J."/>
            <person name="Livny J."/>
            <person name="Gnirke A."/>
            <person name="Stajich J.E."/>
            <person name="Cuomo C.A."/>
        </authorList>
    </citation>
    <scope>NUCLEOTIDE SEQUENCE [LARGE SCALE GENOMIC DNA]</scope>
    <source>
        <strain evidence="7">CBS 291.66</strain>
    </source>
</reference>
<keyword evidence="4 6" id="KW-0732">Signal</keyword>
<keyword evidence="8" id="KW-1185">Reference proteome</keyword>
<evidence type="ECO:0000256" key="4">
    <source>
        <dbReference type="ARBA" id="ARBA00022729"/>
    </source>
</evidence>
<dbReference type="GO" id="GO:0005576">
    <property type="term" value="C:extracellular region"/>
    <property type="evidence" value="ECO:0007669"/>
    <property type="project" value="UniProtKB-SubCell"/>
</dbReference>
<dbReference type="PANTHER" id="PTHR13234:SF8">
    <property type="entry name" value="GAMMA-INTERFERON-INDUCIBLE LYSOSOMAL THIOL REDUCTASE"/>
    <property type="match status" value="1"/>
</dbReference>
<evidence type="ECO:0000256" key="1">
    <source>
        <dbReference type="ARBA" id="ARBA00004613"/>
    </source>
</evidence>
<accession>A0AAD7V3I6</accession>
<comment type="caution">
    <text evidence="7">The sequence shown here is derived from an EMBL/GenBank/DDBJ whole genome shotgun (WGS) entry which is preliminary data.</text>
</comment>
<dbReference type="GeneID" id="83213587"/>
<dbReference type="AlphaFoldDB" id="A0AAD7V3I6"/>
<organism evidence="7 8">
    <name type="scientific">Lichtheimia ornata</name>
    <dbReference type="NCBI Taxonomy" id="688661"/>
    <lineage>
        <taxon>Eukaryota</taxon>
        <taxon>Fungi</taxon>
        <taxon>Fungi incertae sedis</taxon>
        <taxon>Mucoromycota</taxon>
        <taxon>Mucoromycotina</taxon>
        <taxon>Mucoromycetes</taxon>
        <taxon>Mucorales</taxon>
        <taxon>Lichtheimiaceae</taxon>
        <taxon>Lichtheimia</taxon>
    </lineage>
</organism>
<evidence type="ECO:0000313" key="7">
    <source>
        <dbReference type="EMBL" id="KAJ8658169.1"/>
    </source>
</evidence>
<evidence type="ECO:0008006" key="9">
    <source>
        <dbReference type="Google" id="ProtNLM"/>
    </source>
</evidence>
<comment type="similarity">
    <text evidence="2">Belongs to the GILT family.</text>
</comment>
<dbReference type="PANTHER" id="PTHR13234">
    <property type="entry name" value="GAMMA-INTERFERON INDUCIBLE LYSOSOMAL THIOL REDUCTASE GILT"/>
    <property type="match status" value="1"/>
</dbReference>
<keyword evidence="3" id="KW-0964">Secreted</keyword>
<evidence type="ECO:0000313" key="8">
    <source>
        <dbReference type="Proteomes" id="UP001234581"/>
    </source>
</evidence>
<dbReference type="Pfam" id="PF03227">
    <property type="entry name" value="GILT"/>
    <property type="match status" value="1"/>
</dbReference>
<proteinExistence type="inferred from homology"/>
<evidence type="ECO:0000256" key="2">
    <source>
        <dbReference type="ARBA" id="ARBA00005679"/>
    </source>
</evidence>
<evidence type="ECO:0000256" key="5">
    <source>
        <dbReference type="ARBA" id="ARBA00023180"/>
    </source>
</evidence>
<keyword evidence="5" id="KW-0325">Glycoprotein</keyword>
<sequence length="220" mass="24698">MPANACTLLLIAITFISVVSFMPWPRSIQSARHHVRSDAAVPVELFVMSKCPDKVFCENVFSQVLDEVQVPVSLDVNYIAKANQSEEYQYECKHGPSECLGNIQELCFKHVYPDYHQWFEFDLCLNEKYESIGNGDGLAEDCAGQLGLSFARVKDCIESGKGVELLGESVKRTQSLGVEKSCTVYIDNRLRCIHDGTWKDCDGGYEVEDFVKSIEDAYQG</sequence>
<comment type="subcellular location">
    <subcellularLocation>
        <location evidence="1">Secreted</location>
    </subcellularLocation>
</comment>
<dbReference type="InterPro" id="IPR004911">
    <property type="entry name" value="Interferon-induced_GILT"/>
</dbReference>
<dbReference type="Gene3D" id="3.40.30.10">
    <property type="entry name" value="Glutaredoxin"/>
    <property type="match status" value="1"/>
</dbReference>
<feature type="chain" id="PRO_5041995165" description="Gamma interferon inducible lysosomal thiol reductase GILT" evidence="6">
    <location>
        <begin position="22"/>
        <end position="220"/>
    </location>
</feature>
<evidence type="ECO:0000256" key="6">
    <source>
        <dbReference type="SAM" id="SignalP"/>
    </source>
</evidence>
<evidence type="ECO:0000256" key="3">
    <source>
        <dbReference type="ARBA" id="ARBA00022525"/>
    </source>
</evidence>
<dbReference type="EMBL" id="JARTCD010000026">
    <property type="protein sequence ID" value="KAJ8658169.1"/>
    <property type="molecule type" value="Genomic_DNA"/>
</dbReference>
<gene>
    <name evidence="7" type="ORF">O0I10_006176</name>
</gene>